<organism evidence="5 6">
    <name type="scientific">Sphingobacterium corticis</name>
    <dbReference type="NCBI Taxonomy" id="1812823"/>
    <lineage>
        <taxon>Bacteria</taxon>
        <taxon>Pseudomonadati</taxon>
        <taxon>Bacteroidota</taxon>
        <taxon>Sphingobacteriia</taxon>
        <taxon>Sphingobacteriales</taxon>
        <taxon>Sphingobacteriaceae</taxon>
        <taxon>Sphingobacterium</taxon>
    </lineage>
</organism>
<dbReference type="InterPro" id="IPR037923">
    <property type="entry name" value="HTH-like"/>
</dbReference>
<evidence type="ECO:0000313" key="6">
    <source>
        <dbReference type="Proteomes" id="UP001597393"/>
    </source>
</evidence>
<evidence type="ECO:0000256" key="2">
    <source>
        <dbReference type="ARBA" id="ARBA00023125"/>
    </source>
</evidence>
<evidence type="ECO:0000256" key="1">
    <source>
        <dbReference type="ARBA" id="ARBA00023015"/>
    </source>
</evidence>
<name>A0ABW5NJU9_9SPHI</name>
<dbReference type="Gene3D" id="1.10.10.60">
    <property type="entry name" value="Homeodomain-like"/>
    <property type="match status" value="2"/>
</dbReference>
<dbReference type="Pfam" id="PF02311">
    <property type="entry name" value="AraC_binding"/>
    <property type="match status" value="1"/>
</dbReference>
<evidence type="ECO:0000259" key="4">
    <source>
        <dbReference type="PROSITE" id="PS01124"/>
    </source>
</evidence>
<keyword evidence="1" id="KW-0805">Transcription regulation</keyword>
<feature type="domain" description="HTH araC/xylS-type" evidence="4">
    <location>
        <begin position="191"/>
        <end position="289"/>
    </location>
</feature>
<dbReference type="PRINTS" id="PR00032">
    <property type="entry name" value="HTHARAC"/>
</dbReference>
<dbReference type="PANTHER" id="PTHR43280">
    <property type="entry name" value="ARAC-FAMILY TRANSCRIPTIONAL REGULATOR"/>
    <property type="match status" value="1"/>
</dbReference>
<dbReference type="InterPro" id="IPR018060">
    <property type="entry name" value="HTH_AraC"/>
</dbReference>
<accession>A0ABW5NJU9</accession>
<dbReference type="PROSITE" id="PS01124">
    <property type="entry name" value="HTH_ARAC_FAMILY_2"/>
    <property type="match status" value="1"/>
</dbReference>
<keyword evidence="3" id="KW-0804">Transcription</keyword>
<gene>
    <name evidence="5" type="ORF">ACFSQ3_06840</name>
</gene>
<dbReference type="SMART" id="SM00342">
    <property type="entry name" value="HTH_ARAC"/>
    <property type="match status" value="1"/>
</dbReference>
<dbReference type="SUPFAM" id="SSF46689">
    <property type="entry name" value="Homeodomain-like"/>
    <property type="match status" value="2"/>
</dbReference>
<sequence length="290" mass="33598">MENFHKYLNISELEREWGFYVTTVGYSKTSKNFQYPASEQHPVDHGFSWNKGRVLHDYYIVFITQGAGVFESADLPETTVESGTCFILFPETWHRYKPNSEIGWEEYWVGFNGSYPKELMKKFFDPKVPLIKTGLNKDLLNAFTNLLGTVVNGQIAYPQLIAGTTMQIVALLNRVKLLKTIENDSEALWVSQVIFLLQHQLDDKVNMETLADNFPISYSKFRKAFKKQTGKSPNQYHIDLRLNKAKELLEESNMSIKEVGYNTGFDSPYYFSRLFKQKFGRTPKSMRVTT</sequence>
<reference evidence="6" key="1">
    <citation type="journal article" date="2019" name="Int. J. Syst. Evol. Microbiol.">
        <title>The Global Catalogue of Microorganisms (GCM) 10K type strain sequencing project: providing services to taxonomists for standard genome sequencing and annotation.</title>
        <authorList>
            <consortium name="The Broad Institute Genomics Platform"/>
            <consortium name="The Broad Institute Genome Sequencing Center for Infectious Disease"/>
            <person name="Wu L."/>
            <person name="Ma J."/>
        </authorList>
    </citation>
    <scope>NUCLEOTIDE SEQUENCE [LARGE SCALE GENOMIC DNA]</scope>
    <source>
        <strain evidence="6">KCTC 42248</strain>
    </source>
</reference>
<evidence type="ECO:0000313" key="5">
    <source>
        <dbReference type="EMBL" id="MFD2598665.1"/>
    </source>
</evidence>
<dbReference type="Proteomes" id="UP001597393">
    <property type="component" value="Unassembled WGS sequence"/>
</dbReference>
<dbReference type="EMBL" id="JBHUMA010000006">
    <property type="protein sequence ID" value="MFD2598665.1"/>
    <property type="molecule type" value="Genomic_DNA"/>
</dbReference>
<keyword evidence="6" id="KW-1185">Reference proteome</keyword>
<dbReference type="SUPFAM" id="SSF51215">
    <property type="entry name" value="Regulatory protein AraC"/>
    <property type="match status" value="1"/>
</dbReference>
<dbReference type="InterPro" id="IPR020449">
    <property type="entry name" value="Tscrpt_reg_AraC-type_HTH"/>
</dbReference>
<proteinExistence type="predicted"/>
<dbReference type="InterPro" id="IPR003313">
    <property type="entry name" value="AraC-bd"/>
</dbReference>
<dbReference type="PROSITE" id="PS00041">
    <property type="entry name" value="HTH_ARAC_FAMILY_1"/>
    <property type="match status" value="1"/>
</dbReference>
<protein>
    <submittedName>
        <fullName evidence="5">Helix-turn-helix domain-containing protein</fullName>
    </submittedName>
</protein>
<dbReference type="Pfam" id="PF12833">
    <property type="entry name" value="HTH_18"/>
    <property type="match status" value="1"/>
</dbReference>
<dbReference type="InterPro" id="IPR018062">
    <property type="entry name" value="HTH_AraC-typ_CS"/>
</dbReference>
<dbReference type="RefSeq" id="WP_380868751.1">
    <property type="nucleotide sequence ID" value="NZ_JBHUMA010000006.1"/>
</dbReference>
<comment type="caution">
    <text evidence="5">The sequence shown here is derived from an EMBL/GenBank/DDBJ whole genome shotgun (WGS) entry which is preliminary data.</text>
</comment>
<dbReference type="PANTHER" id="PTHR43280:SF30">
    <property type="entry name" value="MMSAB OPERON REGULATORY PROTEIN"/>
    <property type="match status" value="1"/>
</dbReference>
<keyword evidence="2" id="KW-0238">DNA-binding</keyword>
<dbReference type="Gene3D" id="2.60.120.280">
    <property type="entry name" value="Regulatory protein AraC"/>
    <property type="match status" value="1"/>
</dbReference>
<dbReference type="InterPro" id="IPR009057">
    <property type="entry name" value="Homeodomain-like_sf"/>
</dbReference>
<evidence type="ECO:0000256" key="3">
    <source>
        <dbReference type="ARBA" id="ARBA00023163"/>
    </source>
</evidence>